<name>A0AA38WVD2_9ASTR</name>
<evidence type="ECO:0000313" key="1">
    <source>
        <dbReference type="EMBL" id="KAJ9566601.1"/>
    </source>
</evidence>
<comment type="caution">
    <text evidence="1">The sequence shown here is derived from an EMBL/GenBank/DDBJ whole genome shotgun (WGS) entry which is preliminary data.</text>
</comment>
<dbReference type="Proteomes" id="UP001172457">
    <property type="component" value="Chromosome 1"/>
</dbReference>
<accession>A0AA38WVD2</accession>
<evidence type="ECO:0000313" key="2">
    <source>
        <dbReference type="Proteomes" id="UP001172457"/>
    </source>
</evidence>
<reference evidence="1" key="1">
    <citation type="submission" date="2023-03" db="EMBL/GenBank/DDBJ databases">
        <title>Chromosome-scale reference genome and RAD-based genetic map of yellow starthistle (Centaurea solstitialis) reveal putative structural variation and QTLs associated with invader traits.</title>
        <authorList>
            <person name="Reatini B."/>
            <person name="Cang F.A."/>
            <person name="Jiang Q."/>
            <person name="Mckibben M.T.W."/>
            <person name="Barker M.S."/>
            <person name="Rieseberg L.H."/>
            <person name="Dlugosch K.M."/>
        </authorList>
    </citation>
    <scope>NUCLEOTIDE SEQUENCE</scope>
    <source>
        <strain evidence="1">CAN-66</strain>
        <tissue evidence="1">Leaf</tissue>
    </source>
</reference>
<gene>
    <name evidence="1" type="ORF">OSB04_002567</name>
</gene>
<proteinExistence type="predicted"/>
<keyword evidence="2" id="KW-1185">Reference proteome</keyword>
<sequence length="194" mass="21342">MIEVTGKAIEEIAVIVLRLYQDQKHRCSTPRISNHGLTLWVYELRRSCFSTSVGVAKKNRILLGLMTDVCLKLLDRLAMSLLLVDVSPAMAVVAVPLVAEGGGGRWRKAVAEGGECGEYFKNSFLPVLLPNLRKIFSLTPSRRKTTKGLSIANESYGLKDRFSTFPNAHSTPEAYLGTASLAPERHIDTKQVLG</sequence>
<dbReference type="EMBL" id="JARYMX010000001">
    <property type="protein sequence ID" value="KAJ9566601.1"/>
    <property type="molecule type" value="Genomic_DNA"/>
</dbReference>
<dbReference type="AlphaFoldDB" id="A0AA38WVD2"/>
<protein>
    <submittedName>
        <fullName evidence="1">Uncharacterized protein</fullName>
    </submittedName>
</protein>
<organism evidence="1 2">
    <name type="scientific">Centaurea solstitialis</name>
    <name type="common">yellow star-thistle</name>
    <dbReference type="NCBI Taxonomy" id="347529"/>
    <lineage>
        <taxon>Eukaryota</taxon>
        <taxon>Viridiplantae</taxon>
        <taxon>Streptophyta</taxon>
        <taxon>Embryophyta</taxon>
        <taxon>Tracheophyta</taxon>
        <taxon>Spermatophyta</taxon>
        <taxon>Magnoliopsida</taxon>
        <taxon>eudicotyledons</taxon>
        <taxon>Gunneridae</taxon>
        <taxon>Pentapetalae</taxon>
        <taxon>asterids</taxon>
        <taxon>campanulids</taxon>
        <taxon>Asterales</taxon>
        <taxon>Asteraceae</taxon>
        <taxon>Carduoideae</taxon>
        <taxon>Cardueae</taxon>
        <taxon>Centaureinae</taxon>
        <taxon>Centaurea</taxon>
    </lineage>
</organism>